<accession>A0ABU6I296</accession>
<dbReference type="RefSeq" id="WP_223610383.1">
    <property type="nucleotide sequence ID" value="NZ_CBCYJT010000012.1"/>
</dbReference>
<sequence>MNYKRDSAFCRVIKKRVAAGDVSQSLAVRGFSLPGGFIFRKGEGCGNGDRSHFIVIKKPSCDICFMRIIIAGNLFLSGLQFWQDE</sequence>
<gene>
    <name evidence="2" type="ORF">VOF76_05895</name>
</gene>
<keyword evidence="1" id="KW-1133">Transmembrane helix</keyword>
<keyword evidence="1" id="KW-0472">Membrane</keyword>
<dbReference type="EMBL" id="JAYMCU010000007">
    <property type="protein sequence ID" value="MEC3935698.1"/>
    <property type="molecule type" value="Genomic_DNA"/>
</dbReference>
<protein>
    <submittedName>
        <fullName evidence="2">Uncharacterized protein</fullName>
    </submittedName>
</protein>
<comment type="caution">
    <text evidence="2">The sequence shown here is derived from an EMBL/GenBank/DDBJ whole genome shotgun (WGS) entry which is preliminary data.</text>
</comment>
<reference evidence="2 3" key="1">
    <citation type="submission" date="2024-01" db="EMBL/GenBank/DDBJ databases">
        <title>Comparative Genomics of Leclercia adecarboxylata Strains Isolated from Several Sources.</title>
        <authorList>
            <person name="Yescas-Zazueta V."/>
            <person name="Balbuena-Alonso M.G."/>
            <person name="Valencia D."/>
            <person name="Mendez-Pfeiffer P.A."/>
            <person name="Ballesteros-Monrreal M.G."/>
            <person name="Rocha-Gracia R.D.C."/>
            <person name="Barrios-Villa E."/>
        </authorList>
    </citation>
    <scope>NUCLEOTIDE SEQUENCE [LARGE SCALE GENOMIC DNA]</scope>
    <source>
        <strain evidence="2 3">33MEM</strain>
    </source>
</reference>
<evidence type="ECO:0000313" key="2">
    <source>
        <dbReference type="EMBL" id="MEC3935698.1"/>
    </source>
</evidence>
<proteinExistence type="predicted"/>
<dbReference type="Proteomes" id="UP001357437">
    <property type="component" value="Unassembled WGS sequence"/>
</dbReference>
<name>A0ABU6I296_9ENTR</name>
<organism evidence="2 3">
    <name type="scientific">Leclercia adecarboxylata</name>
    <dbReference type="NCBI Taxonomy" id="83655"/>
    <lineage>
        <taxon>Bacteria</taxon>
        <taxon>Pseudomonadati</taxon>
        <taxon>Pseudomonadota</taxon>
        <taxon>Gammaproteobacteria</taxon>
        <taxon>Enterobacterales</taxon>
        <taxon>Enterobacteriaceae</taxon>
        <taxon>Leclercia</taxon>
    </lineage>
</organism>
<evidence type="ECO:0000256" key="1">
    <source>
        <dbReference type="SAM" id="Phobius"/>
    </source>
</evidence>
<keyword evidence="1" id="KW-0812">Transmembrane</keyword>
<feature type="transmembrane region" description="Helical" evidence="1">
    <location>
        <begin position="64"/>
        <end position="82"/>
    </location>
</feature>
<keyword evidence="3" id="KW-1185">Reference proteome</keyword>
<evidence type="ECO:0000313" key="3">
    <source>
        <dbReference type="Proteomes" id="UP001357437"/>
    </source>
</evidence>